<dbReference type="InterPro" id="IPR013149">
    <property type="entry name" value="ADH-like_C"/>
</dbReference>
<dbReference type="SUPFAM" id="SSF51735">
    <property type="entry name" value="NAD(P)-binding Rossmann-fold domains"/>
    <property type="match status" value="1"/>
</dbReference>
<dbReference type="SUPFAM" id="SSF50129">
    <property type="entry name" value="GroES-like"/>
    <property type="match status" value="1"/>
</dbReference>
<dbReference type="CDD" id="cd08300">
    <property type="entry name" value="alcohol_DH_class_III"/>
    <property type="match status" value="1"/>
</dbReference>
<evidence type="ECO:0000256" key="1">
    <source>
        <dbReference type="ARBA" id="ARBA00001947"/>
    </source>
</evidence>
<dbReference type="GO" id="GO:0052689">
    <property type="term" value="F:carboxylic ester hydrolase activity"/>
    <property type="evidence" value="ECO:0007669"/>
    <property type="project" value="UniProtKB-KW"/>
</dbReference>
<keyword evidence="5" id="KW-0719">Serine esterase</keyword>
<dbReference type="EMBL" id="JALLBG020000199">
    <property type="protein sequence ID" value="KAL3759624.1"/>
    <property type="molecule type" value="Genomic_DNA"/>
</dbReference>
<dbReference type="GO" id="GO:0018738">
    <property type="term" value="F:S-formylglutathione hydrolase activity"/>
    <property type="evidence" value="ECO:0007669"/>
    <property type="project" value="UniProtKB-EC"/>
</dbReference>
<evidence type="ECO:0000256" key="3">
    <source>
        <dbReference type="ARBA" id="ARBA00012479"/>
    </source>
</evidence>
<keyword evidence="10" id="KW-0520">NAD</keyword>
<evidence type="ECO:0000259" key="12">
    <source>
        <dbReference type="Pfam" id="PF00107"/>
    </source>
</evidence>
<dbReference type="InterPro" id="IPR000801">
    <property type="entry name" value="Esterase-like"/>
</dbReference>
<dbReference type="Gene3D" id="3.40.50.1820">
    <property type="entry name" value="alpha/beta hydrolase"/>
    <property type="match status" value="1"/>
</dbReference>
<evidence type="ECO:0000256" key="2">
    <source>
        <dbReference type="ARBA" id="ARBA00005622"/>
    </source>
</evidence>
<dbReference type="GO" id="GO:0016491">
    <property type="term" value="F:oxidoreductase activity"/>
    <property type="evidence" value="ECO:0007669"/>
    <property type="project" value="UniProtKB-KW"/>
</dbReference>
<proteinExistence type="inferred from homology"/>
<accession>A0ABD3M6F9</accession>
<evidence type="ECO:0000256" key="6">
    <source>
        <dbReference type="ARBA" id="ARBA00022723"/>
    </source>
</evidence>
<feature type="domain" description="Alcohol dehydrogenase-like N-terminal" evidence="13">
    <location>
        <begin position="370"/>
        <end position="501"/>
    </location>
</feature>
<name>A0ABD3M6F9_9STRA</name>
<dbReference type="Proteomes" id="UP001530293">
    <property type="component" value="Unassembled WGS sequence"/>
</dbReference>
<reference evidence="14 15" key="1">
    <citation type="submission" date="2024-10" db="EMBL/GenBank/DDBJ databases">
        <title>Updated reference genomes for cyclostephanoid diatoms.</title>
        <authorList>
            <person name="Roberts W.R."/>
            <person name="Alverson A.J."/>
        </authorList>
    </citation>
    <scope>NUCLEOTIDE SEQUENCE [LARGE SCALE GENOMIC DNA]</scope>
    <source>
        <strain evidence="14 15">AJA232-27</strain>
    </source>
</reference>
<keyword evidence="8" id="KW-0862">Zinc</keyword>
<evidence type="ECO:0000313" key="15">
    <source>
        <dbReference type="Proteomes" id="UP001530293"/>
    </source>
</evidence>
<evidence type="ECO:0000256" key="9">
    <source>
        <dbReference type="ARBA" id="ARBA00023002"/>
    </source>
</evidence>
<sequence length="921" mass="99219">MTAITNNYTIRSQQLVAGGGSYYRISHVSTSTKSTMTIGLFVPSRYASSVISTGADGNGVAESTSNKKDNVPALYFLSGLTCDDTNFAQKAGAQAFPAAEKEGIALILPDTSPRDNDMDGNSIPNVVDRYDLGIGASFYVNANQDPYSKNYQMYTYITEELPRFVEEQFGFGRDGLRSIVGHSMGGHGALMIALNNPSGWVSVSAFAPICNPTACKWGQEAFCTYLGTVDAGKVYDATELLLALGRPSKYDTILIDQGTNDEFLNPTNNQLLPENFCKAAESCNQSVTLNMRKGYDHSYFFIAAFIQDHLAFHGKRLRMKQAELLSEACAIPDDVAASTVGKPIVCKAMVARGPKQPLVLENVTVDPPKAGEVRVKVIANALCHTDVYTLDGHDPEGLFPCILGHEAGCVVESVGEGVLSVKPGDHVIPCYTPQCCQPSCIFCQSPKTNLCPQIRATQGIGVMPDGGVRFRGSDGKPIYHFMGCSTMCEYTVLAEISCAKISKELPLEKACLFGCGVSTGLGAVWNTCGVEPNSSVAVFGLGAVGLAVIQGAKMAGASRIIAVDINPDKFSKAVALGATDTVDSSELDKPVQTHIIEMTKWGVDYTFDCTGNVNVMRAALECAHRGWGTSCVIGVAASGHEISTRPFQLVTGRTWKGTAFGGFKSRRDVPILAQRCIDGTLPVDHFITHTFDGVGCTNDAIDALHGGGCLRAVCHHHDVFSIHSSSHASPHPSTDAVICYCCCCSSCSSLSHPEPENQQRRVRVRNHPAILVTIFLQIVSSRVLIVLGGQWPLPLLLAVIHIHHLLLSMKIRIIIIILDWPAANTHCRLLLIDPTAPVPSTSIFILLLTLPSSPASFFPTHDQHPQQQQQQQQHDHDYEPQHLIMSSCYCFDAPLILSISISISIPKGSSGASLLLLSCEY</sequence>
<dbReference type="NCBIfam" id="TIGR02821">
    <property type="entry name" value="fghA_ester_D"/>
    <property type="match status" value="1"/>
</dbReference>
<evidence type="ECO:0000256" key="8">
    <source>
        <dbReference type="ARBA" id="ARBA00022833"/>
    </source>
</evidence>
<evidence type="ECO:0000256" key="7">
    <source>
        <dbReference type="ARBA" id="ARBA00022801"/>
    </source>
</evidence>
<dbReference type="InterPro" id="IPR014186">
    <property type="entry name" value="S-formylglutathione_hydrol"/>
</dbReference>
<keyword evidence="15" id="KW-1185">Reference proteome</keyword>
<dbReference type="EC" id="3.1.2.12" evidence="3"/>
<comment type="cofactor">
    <cofactor evidence="1">
        <name>Zn(2+)</name>
        <dbReference type="ChEBI" id="CHEBI:29105"/>
    </cofactor>
</comment>
<evidence type="ECO:0000256" key="10">
    <source>
        <dbReference type="ARBA" id="ARBA00023027"/>
    </source>
</evidence>
<dbReference type="Gene3D" id="3.90.180.10">
    <property type="entry name" value="Medium-chain alcohol dehydrogenases, catalytic domain"/>
    <property type="match status" value="1"/>
</dbReference>
<comment type="caution">
    <text evidence="14">The sequence shown here is derived from an EMBL/GenBank/DDBJ whole genome shotgun (WGS) entry which is preliminary data.</text>
</comment>
<dbReference type="InterPro" id="IPR014183">
    <property type="entry name" value="ADH_3"/>
</dbReference>
<evidence type="ECO:0000259" key="13">
    <source>
        <dbReference type="Pfam" id="PF08240"/>
    </source>
</evidence>
<dbReference type="FunFam" id="3.40.50.720:FF:000003">
    <property type="entry name" value="S-(hydroxymethyl)glutathione dehydrogenase"/>
    <property type="match status" value="1"/>
</dbReference>
<evidence type="ECO:0000256" key="4">
    <source>
        <dbReference type="ARBA" id="ARBA00016774"/>
    </source>
</evidence>
<keyword evidence="7" id="KW-0378">Hydrolase</keyword>
<dbReference type="PANTHER" id="PTHR43880:SF12">
    <property type="entry name" value="ALCOHOL DEHYDROGENASE CLASS-3"/>
    <property type="match status" value="1"/>
</dbReference>
<dbReference type="Pfam" id="PF00756">
    <property type="entry name" value="Esterase"/>
    <property type="match status" value="1"/>
</dbReference>
<dbReference type="InterPro" id="IPR013154">
    <property type="entry name" value="ADH-like_N"/>
</dbReference>
<dbReference type="InterPro" id="IPR011032">
    <property type="entry name" value="GroES-like_sf"/>
</dbReference>
<dbReference type="SUPFAM" id="SSF53474">
    <property type="entry name" value="alpha/beta-Hydrolases"/>
    <property type="match status" value="1"/>
</dbReference>
<dbReference type="AlphaFoldDB" id="A0ABD3M6F9"/>
<keyword evidence="9" id="KW-0560">Oxidoreductase</keyword>
<dbReference type="FunFam" id="3.90.180.10:FF:000067">
    <property type="entry name" value="alcohol dehydrogenase 1-like isoform X1"/>
    <property type="match status" value="1"/>
</dbReference>
<dbReference type="Gene3D" id="3.40.50.720">
    <property type="entry name" value="NAD(P)-binding Rossmann-like Domain"/>
    <property type="match status" value="1"/>
</dbReference>
<keyword evidence="6" id="KW-0479">Metal-binding</keyword>
<dbReference type="GO" id="GO:0046872">
    <property type="term" value="F:metal ion binding"/>
    <property type="evidence" value="ECO:0007669"/>
    <property type="project" value="UniProtKB-KW"/>
</dbReference>
<evidence type="ECO:0000256" key="11">
    <source>
        <dbReference type="PIRSR" id="PIRSR614186-1"/>
    </source>
</evidence>
<comment type="similarity">
    <text evidence="2">Belongs to the esterase D family.</text>
</comment>
<dbReference type="InterPro" id="IPR029058">
    <property type="entry name" value="AB_hydrolase_fold"/>
</dbReference>
<dbReference type="Pfam" id="PF08240">
    <property type="entry name" value="ADH_N"/>
    <property type="match status" value="1"/>
</dbReference>
<dbReference type="Pfam" id="PF00107">
    <property type="entry name" value="ADH_zinc_N"/>
    <property type="match status" value="1"/>
</dbReference>
<organism evidence="14 15">
    <name type="scientific">Discostella pseudostelligera</name>
    <dbReference type="NCBI Taxonomy" id="259834"/>
    <lineage>
        <taxon>Eukaryota</taxon>
        <taxon>Sar</taxon>
        <taxon>Stramenopiles</taxon>
        <taxon>Ochrophyta</taxon>
        <taxon>Bacillariophyta</taxon>
        <taxon>Coscinodiscophyceae</taxon>
        <taxon>Thalassiosirophycidae</taxon>
        <taxon>Stephanodiscales</taxon>
        <taxon>Stephanodiscaceae</taxon>
        <taxon>Discostella</taxon>
    </lineage>
</organism>
<gene>
    <name evidence="14" type="ORF">ACHAWU_009771</name>
</gene>
<evidence type="ECO:0000256" key="5">
    <source>
        <dbReference type="ARBA" id="ARBA00022487"/>
    </source>
</evidence>
<dbReference type="InterPro" id="IPR036291">
    <property type="entry name" value="NAD(P)-bd_dom_sf"/>
</dbReference>
<feature type="active site" description="Charge relay system" evidence="11">
    <location>
        <position position="261"/>
    </location>
</feature>
<feature type="active site" description="Charge relay system" evidence="11">
    <location>
        <position position="183"/>
    </location>
</feature>
<evidence type="ECO:0000313" key="14">
    <source>
        <dbReference type="EMBL" id="KAL3759624.1"/>
    </source>
</evidence>
<feature type="domain" description="Alcohol dehydrogenase-like C-terminal" evidence="12">
    <location>
        <begin position="543"/>
        <end position="667"/>
    </location>
</feature>
<dbReference type="PANTHER" id="PTHR43880">
    <property type="entry name" value="ALCOHOL DEHYDROGENASE"/>
    <property type="match status" value="1"/>
</dbReference>
<feature type="active site" description="Charge relay system" evidence="11">
    <location>
        <position position="297"/>
    </location>
</feature>
<protein>
    <recommendedName>
        <fullName evidence="4">S-formylglutathione hydrolase</fullName>
        <ecNumber evidence="3">3.1.2.12</ecNumber>
    </recommendedName>
</protein>